<evidence type="ECO:0000313" key="12">
    <source>
        <dbReference type="Proteomes" id="UP000003688"/>
    </source>
</evidence>
<keyword evidence="7" id="KW-0460">Magnesium</keyword>
<comment type="catalytic activity">
    <reaction evidence="8">
        <text>dTTP + alpha-D-glucose 1-phosphate + H(+) = dTDP-alpha-D-glucose + diphosphate</text>
        <dbReference type="Rhea" id="RHEA:15225"/>
        <dbReference type="ChEBI" id="CHEBI:15378"/>
        <dbReference type="ChEBI" id="CHEBI:33019"/>
        <dbReference type="ChEBI" id="CHEBI:37568"/>
        <dbReference type="ChEBI" id="CHEBI:57477"/>
        <dbReference type="ChEBI" id="CHEBI:58601"/>
        <dbReference type="EC" id="2.7.7.24"/>
    </reaction>
</comment>
<evidence type="ECO:0000256" key="2">
    <source>
        <dbReference type="ARBA" id="ARBA00010480"/>
    </source>
</evidence>
<dbReference type="InterPro" id="IPR029044">
    <property type="entry name" value="Nucleotide-diphossugar_trans"/>
</dbReference>
<dbReference type="GO" id="GO:0008879">
    <property type="term" value="F:glucose-1-phosphate thymidylyltransferase activity"/>
    <property type="evidence" value="ECO:0007669"/>
    <property type="project" value="UniProtKB-EC"/>
</dbReference>
<evidence type="ECO:0000256" key="6">
    <source>
        <dbReference type="ARBA" id="ARBA00022723"/>
    </source>
</evidence>
<keyword evidence="12" id="KW-1185">Reference proteome</keyword>
<dbReference type="InterPro" id="IPR005907">
    <property type="entry name" value="G1P_thy_trans_s"/>
</dbReference>
<organism evidence="11 12">
    <name type="scientific">Pedosphaera parvula (strain Ellin514)</name>
    <dbReference type="NCBI Taxonomy" id="320771"/>
    <lineage>
        <taxon>Bacteria</taxon>
        <taxon>Pseudomonadati</taxon>
        <taxon>Verrucomicrobiota</taxon>
        <taxon>Pedosphaerae</taxon>
        <taxon>Pedosphaerales</taxon>
        <taxon>Pedosphaeraceae</taxon>
        <taxon>Pedosphaera</taxon>
    </lineage>
</organism>
<evidence type="ECO:0000256" key="7">
    <source>
        <dbReference type="ARBA" id="ARBA00022842"/>
    </source>
</evidence>
<dbReference type="Gene3D" id="3.90.550.10">
    <property type="entry name" value="Spore Coat Polysaccharide Biosynthesis Protein SpsA, Chain A"/>
    <property type="match status" value="1"/>
</dbReference>
<evidence type="ECO:0000256" key="9">
    <source>
        <dbReference type="SAM" id="MobiDB-lite"/>
    </source>
</evidence>
<keyword evidence="5" id="KW-0548">Nucleotidyltransferase</keyword>
<feature type="domain" description="Nucleotidyl transferase" evidence="10">
    <location>
        <begin position="3"/>
        <end position="237"/>
    </location>
</feature>
<feature type="compositionally biased region" description="Basic and acidic residues" evidence="9">
    <location>
        <begin position="274"/>
        <end position="283"/>
    </location>
</feature>
<comment type="similarity">
    <text evidence="2">Belongs to the glucose-1-phosphate thymidylyltransferase family.</text>
</comment>
<evidence type="ECO:0000256" key="3">
    <source>
        <dbReference type="ARBA" id="ARBA00012461"/>
    </source>
</evidence>
<protein>
    <recommendedName>
        <fullName evidence="3">glucose-1-phosphate thymidylyltransferase</fullName>
        <ecNumber evidence="3">2.7.7.24</ecNumber>
    </recommendedName>
</protein>
<evidence type="ECO:0000313" key="11">
    <source>
        <dbReference type="EMBL" id="EEF61108.1"/>
    </source>
</evidence>
<evidence type="ECO:0000256" key="8">
    <source>
        <dbReference type="ARBA" id="ARBA00049336"/>
    </source>
</evidence>
<evidence type="ECO:0000256" key="5">
    <source>
        <dbReference type="ARBA" id="ARBA00022695"/>
    </source>
</evidence>
<dbReference type="GO" id="GO:0046872">
    <property type="term" value="F:metal ion binding"/>
    <property type="evidence" value="ECO:0007669"/>
    <property type="project" value="UniProtKB-KW"/>
</dbReference>
<dbReference type="EC" id="2.7.7.24" evidence="3"/>
<dbReference type="RefSeq" id="WP_007415003.1">
    <property type="nucleotide sequence ID" value="NZ_ABOX02000012.1"/>
</dbReference>
<dbReference type="AlphaFoldDB" id="B9XGQ7"/>
<gene>
    <name evidence="11" type="ORF">Cflav_PD3825</name>
</gene>
<dbReference type="Pfam" id="PF00483">
    <property type="entry name" value="NTP_transferase"/>
    <property type="match status" value="1"/>
</dbReference>
<comment type="cofactor">
    <cofactor evidence="1">
        <name>Mg(2+)</name>
        <dbReference type="ChEBI" id="CHEBI:18420"/>
    </cofactor>
</comment>
<comment type="caution">
    <text evidence="11">The sequence shown here is derived from an EMBL/GenBank/DDBJ whole genome shotgun (WGS) entry which is preliminary data.</text>
</comment>
<dbReference type="InterPro" id="IPR005835">
    <property type="entry name" value="NTP_transferase_dom"/>
</dbReference>
<dbReference type="EMBL" id="ABOX02000012">
    <property type="protein sequence ID" value="EEF61108.1"/>
    <property type="molecule type" value="Genomic_DNA"/>
</dbReference>
<name>B9XGQ7_PEDPL</name>
<reference evidence="11 12" key="1">
    <citation type="journal article" date="2011" name="J. Bacteriol.">
        <title>Genome sequence of 'Pedosphaera parvula' Ellin514, an aerobic Verrucomicrobial isolate from pasture soil.</title>
        <authorList>
            <person name="Kant R."/>
            <person name="van Passel M.W."/>
            <person name="Sangwan P."/>
            <person name="Palva A."/>
            <person name="Lucas S."/>
            <person name="Copeland A."/>
            <person name="Lapidus A."/>
            <person name="Glavina Del Rio T."/>
            <person name="Dalin E."/>
            <person name="Tice H."/>
            <person name="Bruce D."/>
            <person name="Goodwin L."/>
            <person name="Pitluck S."/>
            <person name="Chertkov O."/>
            <person name="Larimer F.W."/>
            <person name="Land M.L."/>
            <person name="Hauser L."/>
            <person name="Brettin T.S."/>
            <person name="Detter J.C."/>
            <person name="Han S."/>
            <person name="de Vos W.M."/>
            <person name="Janssen P.H."/>
            <person name="Smidt H."/>
        </authorList>
    </citation>
    <scope>NUCLEOTIDE SEQUENCE [LARGE SCALE GENOMIC DNA]</scope>
    <source>
        <strain evidence="11 12">Ellin514</strain>
    </source>
</reference>
<keyword evidence="4 11" id="KW-0808">Transferase</keyword>
<dbReference type="SUPFAM" id="SSF53448">
    <property type="entry name" value="Nucleotide-diphospho-sugar transferases"/>
    <property type="match status" value="1"/>
</dbReference>
<sequence length="283" mass="31261">MWGIIPAAGAGSRIQPLAFSKELLPVGSRLDGDTERPRAVSEYLVERMLSAGADKLCFVISQGKSDILEYYGGSFGTANISYVVQPKPCGLCDAIFRALPFIQPEEQVLIGLPDTIWFPADGLSNLPDDVLSFLLFPAKRPEFFDAVVTDEENHVKEIQVKQKNAASPWIWGAFKMPGFVLHKLFQLWRDRECVDEYMGTLVNAFLAQGGEAYGVHAGEAYVDVGTLHGYREAIKLLTGKPLAGAAHCRARSRVTSVKKGSPRQCRSALRSKSRNPEMNETRR</sequence>
<dbReference type="PANTHER" id="PTHR43532:SF1">
    <property type="entry name" value="GLUCOSE-1-PHOSPHATE THYMIDYLYLTRANSFERASE 1"/>
    <property type="match status" value="1"/>
</dbReference>
<accession>B9XGQ7</accession>
<dbReference type="PANTHER" id="PTHR43532">
    <property type="entry name" value="GLUCOSE-1-PHOSPHATE THYMIDYLYLTRANSFERASE"/>
    <property type="match status" value="1"/>
</dbReference>
<evidence type="ECO:0000256" key="1">
    <source>
        <dbReference type="ARBA" id="ARBA00001946"/>
    </source>
</evidence>
<evidence type="ECO:0000256" key="4">
    <source>
        <dbReference type="ARBA" id="ARBA00022679"/>
    </source>
</evidence>
<dbReference type="STRING" id="320771.Cflav_PD3825"/>
<dbReference type="Proteomes" id="UP000003688">
    <property type="component" value="Unassembled WGS sequence"/>
</dbReference>
<keyword evidence="6" id="KW-0479">Metal-binding</keyword>
<proteinExistence type="inferred from homology"/>
<dbReference type="OrthoDB" id="9803871at2"/>
<evidence type="ECO:0000259" key="10">
    <source>
        <dbReference type="Pfam" id="PF00483"/>
    </source>
</evidence>
<feature type="region of interest" description="Disordered" evidence="9">
    <location>
        <begin position="256"/>
        <end position="283"/>
    </location>
</feature>